<dbReference type="STRING" id="43928.SAMN05443636_1291"/>
<dbReference type="RefSeq" id="WP_073307717.1">
    <property type="nucleotide sequence ID" value="NZ_FQWV01000003.1"/>
</dbReference>
<reference evidence="1 2" key="1">
    <citation type="submission" date="2016-11" db="EMBL/GenBank/DDBJ databases">
        <authorList>
            <person name="Jaros S."/>
            <person name="Januszkiewicz K."/>
            <person name="Wedrychowicz H."/>
        </authorList>
    </citation>
    <scope>NUCLEOTIDE SEQUENCE [LARGE SCALE GENOMIC DNA]</scope>
    <source>
        <strain evidence="1 2">DSM 9297</strain>
    </source>
</reference>
<name>A0A1M5NPB2_9EURY</name>
<dbReference type="EMBL" id="FQWV01000003">
    <property type="protein sequence ID" value="SHG91029.1"/>
    <property type="molecule type" value="Genomic_DNA"/>
</dbReference>
<evidence type="ECO:0000313" key="1">
    <source>
        <dbReference type="EMBL" id="SHG91029.1"/>
    </source>
</evidence>
<dbReference type="Proteomes" id="UP000184357">
    <property type="component" value="Unassembled WGS sequence"/>
</dbReference>
<accession>A0A1M5NPB2</accession>
<protein>
    <submittedName>
        <fullName evidence="1">Uncharacterized protein</fullName>
    </submittedName>
</protein>
<proteinExistence type="predicted"/>
<sequence length="117" mass="12508">MPETGEAIPIRRINAERVDVIPDDDVYVIEPADREPTAAVVFYLAGHVTADASLEPLASLVTRSNEAVHVVEIPLRFAVLDPDDARSERDGITIPSQLPHPTSLTLTGSLVEGGACP</sequence>
<organism evidence="1 2">
    <name type="scientific">Halobaculum gomorrense</name>
    <dbReference type="NCBI Taxonomy" id="43928"/>
    <lineage>
        <taxon>Archaea</taxon>
        <taxon>Methanobacteriati</taxon>
        <taxon>Methanobacteriota</taxon>
        <taxon>Stenosarchaea group</taxon>
        <taxon>Halobacteria</taxon>
        <taxon>Halobacteriales</taxon>
        <taxon>Haloferacaceae</taxon>
        <taxon>Halobaculum</taxon>
    </lineage>
</organism>
<dbReference type="AlphaFoldDB" id="A0A1M5NPB2"/>
<evidence type="ECO:0000313" key="2">
    <source>
        <dbReference type="Proteomes" id="UP000184357"/>
    </source>
</evidence>
<gene>
    <name evidence="1" type="ORF">SAMN05443636_1291</name>
</gene>
<keyword evidence="2" id="KW-1185">Reference proteome</keyword>